<dbReference type="FunFam" id="2.10.240.10:FF:000001">
    <property type="entry name" value="Dihydroorotate dehydrogenase B (NAD(+)), electron transfer subunit"/>
    <property type="match status" value="1"/>
</dbReference>
<accession>A0A0C2RST7</accession>
<dbReference type="InterPro" id="IPR017927">
    <property type="entry name" value="FAD-bd_FR_type"/>
</dbReference>
<evidence type="ECO:0000256" key="6">
    <source>
        <dbReference type="ARBA" id="ARBA00022714"/>
    </source>
</evidence>
<evidence type="ECO:0000256" key="7">
    <source>
        <dbReference type="ARBA" id="ARBA00022723"/>
    </source>
</evidence>
<evidence type="ECO:0000256" key="9">
    <source>
        <dbReference type="ARBA" id="ARBA00022975"/>
    </source>
</evidence>
<dbReference type="Gene3D" id="2.10.240.10">
    <property type="entry name" value="Dihydroorotate dehydrogenase, electron transfer subunit"/>
    <property type="match status" value="1"/>
</dbReference>
<comment type="subunit">
    <text evidence="3 15">Heterotetramer of 2 PyrK and 2 PyrD type B subunits.</text>
</comment>
<evidence type="ECO:0000256" key="17">
    <source>
        <dbReference type="PIRSR" id="PIRSR006816-2"/>
    </source>
</evidence>
<dbReference type="Gene3D" id="2.40.30.10">
    <property type="entry name" value="Translation factors"/>
    <property type="match status" value="1"/>
</dbReference>
<dbReference type="NCBIfam" id="NF000797">
    <property type="entry name" value="PRK00054.1-2"/>
    <property type="match status" value="1"/>
</dbReference>
<evidence type="ECO:0000256" key="3">
    <source>
        <dbReference type="ARBA" id="ARBA00011669"/>
    </source>
</evidence>
<comment type="pathway">
    <text evidence="1 15">Pyrimidine metabolism; UMP biosynthesis via de novo pathway; orotate from (S)-dihydroorotate (NAD(+) route): step 1/1.</text>
</comment>
<dbReference type="GO" id="GO:0046872">
    <property type="term" value="F:metal ion binding"/>
    <property type="evidence" value="ECO:0007669"/>
    <property type="project" value="UniProtKB-KW"/>
</dbReference>
<keyword evidence="8 15" id="KW-0274">FAD</keyword>
<dbReference type="InterPro" id="IPR039261">
    <property type="entry name" value="FNR_nucleotide-bd"/>
</dbReference>
<evidence type="ECO:0000256" key="12">
    <source>
        <dbReference type="ARBA" id="ARBA00023014"/>
    </source>
</evidence>
<dbReference type="Pfam" id="PF10418">
    <property type="entry name" value="DHODB_Fe-S_bind"/>
    <property type="match status" value="1"/>
</dbReference>
<dbReference type="GO" id="GO:0051537">
    <property type="term" value="F:2 iron, 2 sulfur cluster binding"/>
    <property type="evidence" value="ECO:0007669"/>
    <property type="project" value="UniProtKB-KW"/>
</dbReference>
<reference evidence="19 20" key="1">
    <citation type="submission" date="2015-01" db="EMBL/GenBank/DDBJ databases">
        <title>Genome sequencing of Jeotgalibacillus soli.</title>
        <authorList>
            <person name="Goh K.M."/>
            <person name="Chan K.-G."/>
            <person name="Yaakop A.S."/>
            <person name="Ee R."/>
            <person name="Gan H.M."/>
            <person name="Chan C.S."/>
        </authorList>
    </citation>
    <scope>NUCLEOTIDE SEQUENCE [LARGE SCALE GENOMIC DNA]</scope>
    <source>
        <strain evidence="19 20">P9</strain>
    </source>
</reference>
<dbReference type="InterPro" id="IPR019480">
    <property type="entry name" value="Dihydroorotate_DH_Fe-S-bd"/>
</dbReference>
<evidence type="ECO:0000256" key="1">
    <source>
        <dbReference type="ARBA" id="ARBA00004715"/>
    </source>
</evidence>
<dbReference type="SUPFAM" id="SSF63380">
    <property type="entry name" value="Riboflavin synthase domain-like"/>
    <property type="match status" value="1"/>
</dbReference>
<evidence type="ECO:0000256" key="4">
    <source>
        <dbReference type="ARBA" id="ARBA00022448"/>
    </source>
</evidence>
<dbReference type="InterPro" id="IPR012165">
    <property type="entry name" value="Cyt_c3_hydrogenase_gsu"/>
</dbReference>
<evidence type="ECO:0000256" key="14">
    <source>
        <dbReference type="ARBA" id="ARBA00082223"/>
    </source>
</evidence>
<keyword evidence="20" id="KW-1185">Reference proteome</keyword>
<dbReference type="Pfam" id="PF00175">
    <property type="entry name" value="NAD_binding_1"/>
    <property type="match status" value="1"/>
</dbReference>
<keyword evidence="9 15" id="KW-0665">Pyrimidine biosynthesis</keyword>
<dbReference type="InterPro" id="IPR023455">
    <property type="entry name" value="Dihydroorotate_DHASE_ETsu"/>
</dbReference>
<dbReference type="Gene3D" id="3.40.50.80">
    <property type="entry name" value="Nucleotide-binding domain of ferredoxin-NADP reductase (FNR) module"/>
    <property type="match status" value="1"/>
</dbReference>
<sequence>MIQKQDMIIVSHKQIADHIFELTLRGSLTNEMTSPGQFVHVKIMNGSEPLLRRPISICSIDRENEQFTMLYRVSGSGSGTSTLSQLMKGFTVNVLGPLGNGFPVDELEEGQTALLVGGGIGVPPLYELSKRLTSRGVKVIHILGFQEQKVVFYKEEFTALGETYIATVDGSFGTKGFVTDVIDKLDVTIDGYYTCGPAPMLRAVEQKLSGVDGYISMEQRMGCGVGACLACVCHVQGDDTGTAYKKVCSDGPVFKSKVVVV</sequence>
<dbReference type="GO" id="GO:0050660">
    <property type="term" value="F:flavin adenine dinucleotide binding"/>
    <property type="evidence" value="ECO:0007669"/>
    <property type="project" value="InterPro"/>
</dbReference>
<comment type="similarity">
    <text evidence="2 15">Belongs to the PyrK family.</text>
</comment>
<dbReference type="GO" id="GO:0044205">
    <property type="term" value="P:'de novo' UMP biosynthetic process"/>
    <property type="evidence" value="ECO:0007669"/>
    <property type="project" value="UniProtKB-UniRule"/>
</dbReference>
<dbReference type="SUPFAM" id="SSF52343">
    <property type="entry name" value="Ferredoxin reductase-like, C-terminal NADP-linked domain"/>
    <property type="match status" value="1"/>
</dbReference>
<keyword evidence="6 15" id="KW-0001">2Fe-2S</keyword>
<dbReference type="Pfam" id="PF00970">
    <property type="entry name" value="FAD_binding_6"/>
    <property type="match status" value="1"/>
</dbReference>
<feature type="binding site" evidence="15 17">
    <location>
        <position position="223"/>
    </location>
    <ligand>
        <name>[2Fe-2S] cluster</name>
        <dbReference type="ChEBI" id="CHEBI:190135"/>
    </ligand>
</feature>
<keyword evidence="12 15" id="KW-0411">Iron-sulfur</keyword>
<evidence type="ECO:0000256" key="5">
    <source>
        <dbReference type="ARBA" id="ARBA00022630"/>
    </source>
</evidence>
<evidence type="ECO:0000256" key="8">
    <source>
        <dbReference type="ARBA" id="ARBA00022827"/>
    </source>
</evidence>
<comment type="cofactor">
    <cofactor evidence="15">
        <name>[2Fe-2S] cluster</name>
        <dbReference type="ChEBI" id="CHEBI:190135"/>
    </cofactor>
    <text evidence="15">Binds 1 [2Fe-2S] cluster per subunit.</text>
</comment>
<proteinExistence type="inferred from homology"/>
<dbReference type="EMBL" id="JXRP01000018">
    <property type="protein sequence ID" value="KIL44824.1"/>
    <property type="molecule type" value="Genomic_DNA"/>
</dbReference>
<dbReference type="UniPathway" id="UPA00070">
    <property type="reaction ID" value="UER00945"/>
</dbReference>
<dbReference type="PANTHER" id="PTHR43513">
    <property type="entry name" value="DIHYDROOROTATE DEHYDROGENASE B (NAD(+)), ELECTRON TRANSFER SUBUNIT"/>
    <property type="match status" value="1"/>
</dbReference>
<feature type="binding site" evidence="15 17">
    <location>
        <position position="231"/>
    </location>
    <ligand>
        <name>[2Fe-2S] cluster</name>
        <dbReference type="ChEBI" id="CHEBI:190135"/>
    </ligand>
</feature>
<name>A0A0C2RST7_9BACL</name>
<dbReference type="AlphaFoldDB" id="A0A0C2RST7"/>
<dbReference type="InterPro" id="IPR050353">
    <property type="entry name" value="PyrK_electron_transfer"/>
</dbReference>
<dbReference type="GO" id="GO:0009055">
    <property type="term" value="F:electron transfer activity"/>
    <property type="evidence" value="ECO:0007669"/>
    <property type="project" value="UniProtKB-UniRule"/>
</dbReference>
<gene>
    <name evidence="15" type="primary">pyrK</name>
    <name evidence="19" type="ORF">KP78_23680</name>
</gene>
<evidence type="ECO:0000256" key="10">
    <source>
        <dbReference type="ARBA" id="ARBA00022982"/>
    </source>
</evidence>
<dbReference type="PATRIC" id="fig|889306.3.peg.2380"/>
<keyword evidence="10 15" id="KW-0249">Electron transport</keyword>
<feature type="binding site" evidence="15 17">
    <location>
        <position position="248"/>
    </location>
    <ligand>
        <name>[2Fe-2S] cluster</name>
        <dbReference type="ChEBI" id="CHEBI:190135"/>
    </ligand>
</feature>
<dbReference type="GO" id="GO:0016491">
    <property type="term" value="F:oxidoreductase activity"/>
    <property type="evidence" value="ECO:0007669"/>
    <property type="project" value="InterPro"/>
</dbReference>
<dbReference type="InterPro" id="IPR008333">
    <property type="entry name" value="Cbr1-like_FAD-bd_dom"/>
</dbReference>
<evidence type="ECO:0000256" key="13">
    <source>
        <dbReference type="ARBA" id="ARBA00069792"/>
    </source>
</evidence>
<dbReference type="RefSeq" id="WP_041088945.1">
    <property type="nucleotide sequence ID" value="NZ_JXRP01000018.1"/>
</dbReference>
<dbReference type="Proteomes" id="UP000031938">
    <property type="component" value="Unassembled WGS sequence"/>
</dbReference>
<feature type="domain" description="FAD-binding FR-type" evidence="18">
    <location>
        <begin position="2"/>
        <end position="104"/>
    </location>
</feature>
<dbReference type="PANTHER" id="PTHR43513:SF3">
    <property type="entry name" value="DIHYDROOROTATE DEHYDROGENASE B (NAD(+)), ELECTRON TRANSFER SUBUNIT-RELATED"/>
    <property type="match status" value="1"/>
</dbReference>
<feature type="binding site" evidence="15 16">
    <location>
        <begin position="79"/>
        <end position="80"/>
    </location>
    <ligand>
        <name>FAD</name>
        <dbReference type="ChEBI" id="CHEBI:57692"/>
    </ligand>
</feature>
<feature type="binding site" evidence="15 16">
    <location>
        <begin position="70"/>
        <end position="72"/>
    </location>
    <ligand>
        <name>FAD</name>
        <dbReference type="ChEBI" id="CHEBI:57692"/>
    </ligand>
</feature>
<comment type="cofactor">
    <cofactor evidence="17">
        <name>[2Fe-2S] cluster</name>
        <dbReference type="ChEBI" id="CHEBI:190135"/>
    </cofactor>
    <text evidence="17">Binds 1 [2Fe-2S] cluster per subunit.</text>
</comment>
<organism evidence="19 20">
    <name type="scientific">Jeotgalibacillus soli</name>
    <dbReference type="NCBI Taxonomy" id="889306"/>
    <lineage>
        <taxon>Bacteria</taxon>
        <taxon>Bacillati</taxon>
        <taxon>Bacillota</taxon>
        <taxon>Bacilli</taxon>
        <taxon>Bacillales</taxon>
        <taxon>Caryophanaceae</taxon>
        <taxon>Jeotgalibacillus</taxon>
    </lineage>
</organism>
<keyword evidence="11 15" id="KW-0408">Iron</keyword>
<evidence type="ECO:0000256" key="2">
    <source>
        <dbReference type="ARBA" id="ARBA00006422"/>
    </source>
</evidence>
<dbReference type="NCBIfam" id="NF000799">
    <property type="entry name" value="PRK00054.1-4"/>
    <property type="match status" value="1"/>
</dbReference>
<feature type="binding site" evidence="15 17">
    <location>
        <position position="228"/>
    </location>
    <ligand>
        <name>[2Fe-2S] cluster</name>
        <dbReference type="ChEBI" id="CHEBI:190135"/>
    </ligand>
</feature>
<evidence type="ECO:0000313" key="20">
    <source>
        <dbReference type="Proteomes" id="UP000031938"/>
    </source>
</evidence>
<dbReference type="PRINTS" id="PR00409">
    <property type="entry name" value="PHDIOXRDTASE"/>
</dbReference>
<feature type="binding site" evidence="15 16">
    <location>
        <begin position="53"/>
        <end position="56"/>
    </location>
    <ligand>
        <name>FAD</name>
        <dbReference type="ChEBI" id="CHEBI:57692"/>
    </ligand>
</feature>
<keyword evidence="7 15" id="KW-0479">Metal-binding</keyword>
<dbReference type="PIRSF" id="PIRSF006816">
    <property type="entry name" value="Cyc3_hyd_g"/>
    <property type="match status" value="1"/>
</dbReference>
<evidence type="ECO:0000256" key="15">
    <source>
        <dbReference type="HAMAP-Rule" id="MF_01211"/>
    </source>
</evidence>
<keyword evidence="5 15" id="KW-0285">Flavoprotein</keyword>
<evidence type="ECO:0000256" key="16">
    <source>
        <dbReference type="PIRSR" id="PIRSR006816-1"/>
    </source>
</evidence>
<evidence type="ECO:0000259" key="18">
    <source>
        <dbReference type="PROSITE" id="PS51384"/>
    </source>
</evidence>
<comment type="caution">
    <text evidence="19">The sequence shown here is derived from an EMBL/GenBank/DDBJ whole genome shotgun (WGS) entry which is preliminary data.</text>
</comment>
<comment type="cofactor">
    <cofactor evidence="15 16">
        <name>FAD</name>
        <dbReference type="ChEBI" id="CHEBI:57692"/>
    </cofactor>
    <text evidence="15 16">Binds 1 FAD per subunit.</text>
</comment>
<dbReference type="InterPro" id="IPR037117">
    <property type="entry name" value="Dihydroorotate_DH_ele_sf"/>
</dbReference>
<evidence type="ECO:0000313" key="19">
    <source>
        <dbReference type="EMBL" id="KIL44824.1"/>
    </source>
</evidence>
<protein>
    <recommendedName>
        <fullName evidence="13 15">Dihydroorotate dehydrogenase B (NAD(+)), electron transfer subunit</fullName>
    </recommendedName>
    <alternativeName>
        <fullName evidence="14 15">Dihydroorotate oxidase B, electron transfer subunit</fullName>
    </alternativeName>
</protein>
<keyword evidence="4 15" id="KW-0813">Transport</keyword>
<dbReference type="FunFam" id="3.40.50.80:FF:000017">
    <property type="entry name" value="Dihydroorotate dehydrogenase B (NAD(+)), electron transfer subunit"/>
    <property type="match status" value="1"/>
</dbReference>
<evidence type="ECO:0000256" key="11">
    <source>
        <dbReference type="ARBA" id="ARBA00023004"/>
    </source>
</evidence>
<dbReference type="STRING" id="889306.KP78_23680"/>
<comment type="function">
    <text evidence="15">Responsible for channeling the electrons from the oxidation of dihydroorotate from the FMN redox center in the PyrD type B subunit to the ultimate electron acceptor NAD(+).</text>
</comment>
<dbReference type="InterPro" id="IPR001433">
    <property type="entry name" value="OxRdtase_FAD/NAD-bd"/>
</dbReference>
<dbReference type="HAMAP" id="MF_01211">
    <property type="entry name" value="DHODB_Fe_S_bind"/>
    <property type="match status" value="1"/>
</dbReference>
<dbReference type="OrthoDB" id="9778346at2"/>
<dbReference type="PROSITE" id="PS51384">
    <property type="entry name" value="FAD_FR"/>
    <property type="match status" value="1"/>
</dbReference>
<dbReference type="InterPro" id="IPR017938">
    <property type="entry name" value="Riboflavin_synthase-like_b-brl"/>
</dbReference>
<dbReference type="CDD" id="cd06218">
    <property type="entry name" value="DHOD_e_trans"/>
    <property type="match status" value="1"/>
</dbReference>